<dbReference type="RefSeq" id="WP_219042345.1">
    <property type="nucleotide sequence ID" value="NZ_JAHWDQ010000001.1"/>
</dbReference>
<dbReference type="Pfam" id="PF00144">
    <property type="entry name" value="Beta-lactamase"/>
    <property type="match status" value="1"/>
</dbReference>
<dbReference type="Proteomes" id="UP001166291">
    <property type="component" value="Unassembled WGS sequence"/>
</dbReference>
<comment type="caution">
    <text evidence="2">The sequence shown here is derived from an EMBL/GenBank/DDBJ whole genome shotgun (WGS) entry which is preliminary data.</text>
</comment>
<evidence type="ECO:0000313" key="2">
    <source>
        <dbReference type="EMBL" id="MBW2940124.1"/>
    </source>
</evidence>
<keyword evidence="3" id="KW-1185">Reference proteome</keyword>
<evidence type="ECO:0000259" key="1">
    <source>
        <dbReference type="Pfam" id="PF00144"/>
    </source>
</evidence>
<dbReference type="PANTHER" id="PTHR43283:SF7">
    <property type="entry name" value="BETA-LACTAMASE-RELATED DOMAIN-CONTAINING PROTEIN"/>
    <property type="match status" value="1"/>
</dbReference>
<accession>A0ABS6VQ13</accession>
<organism evidence="2 3">
    <name type="scientific">Zhongshania aquimaris</name>
    <dbReference type="NCBI Taxonomy" id="2857107"/>
    <lineage>
        <taxon>Bacteria</taxon>
        <taxon>Pseudomonadati</taxon>
        <taxon>Pseudomonadota</taxon>
        <taxon>Gammaproteobacteria</taxon>
        <taxon>Cellvibrionales</taxon>
        <taxon>Spongiibacteraceae</taxon>
        <taxon>Zhongshania</taxon>
    </lineage>
</organism>
<protein>
    <submittedName>
        <fullName evidence="2">Beta-lactamase family protein</fullName>
    </submittedName>
</protein>
<dbReference type="PANTHER" id="PTHR43283">
    <property type="entry name" value="BETA-LACTAMASE-RELATED"/>
    <property type="match status" value="1"/>
</dbReference>
<evidence type="ECO:0000313" key="3">
    <source>
        <dbReference type="Proteomes" id="UP001166291"/>
    </source>
</evidence>
<reference evidence="2" key="1">
    <citation type="submission" date="2021-07" db="EMBL/GenBank/DDBJ databases">
        <title>Zhongshania sp. CAU 1632 isolated from seawater.</title>
        <authorList>
            <person name="Kim W."/>
        </authorList>
    </citation>
    <scope>NUCLEOTIDE SEQUENCE</scope>
    <source>
        <strain evidence="2">CAU 1632</strain>
    </source>
</reference>
<proteinExistence type="predicted"/>
<dbReference type="InterPro" id="IPR001466">
    <property type="entry name" value="Beta-lactam-related"/>
</dbReference>
<gene>
    <name evidence="2" type="ORF">KXJ70_05020</name>
</gene>
<name>A0ABS6VQ13_9GAMM</name>
<feature type="domain" description="Beta-lactamase-related" evidence="1">
    <location>
        <begin position="119"/>
        <end position="414"/>
    </location>
</feature>
<dbReference type="InterPro" id="IPR050789">
    <property type="entry name" value="Diverse_Enzym_Activities"/>
</dbReference>
<dbReference type="EMBL" id="JAHWDQ010000001">
    <property type="protein sequence ID" value="MBW2940124.1"/>
    <property type="molecule type" value="Genomic_DNA"/>
</dbReference>
<sequence length="423" mass="45821">MINITLLAISVLLSSASTYGGENVWPVSEAKNGFSADEATDLKASYKSAALGLAGNAALYTYLNMAEFYPHQLLDRDGQIKSLREKPNGRIGGIKVKTSLGDLSLDEFVSSPLSRLQGIVVIHKGKVVYEKYPGMQPTDSHLWWSVAKVIAGLLTEMLIEEGQIDPNTTIDTYLKEFKGTVWEGVKVAHILHQASGIDAVDSTEAYGDPHSGIGKLMFAQGVLKAPGLATGTHNQVLREMTRLNPPGKKYQYSSANTNMLGLLIEHITGQRYGDVIQQRIWSQIGAEGDALLGLTPDGRAIAHGMFSSRLRDLARFGMLFTPSGYDSKVANKKLLARIGDVARTDYYRHAPTARAIDASIHGEPPVSAPSQWGALFADGGLFKSGFQGQALYVSPSRDVVIAMFSTANNPQGYKYLRPLASAF</sequence>